<comment type="caution">
    <text evidence="4">The sequence shown here is derived from an EMBL/GenBank/DDBJ whole genome shotgun (WGS) entry which is preliminary data.</text>
</comment>
<dbReference type="Proteomes" id="UP000327011">
    <property type="component" value="Unassembled WGS sequence"/>
</dbReference>
<organism evidence="4 5">
    <name type="scientific">Microbispora cellulosiformans</name>
    <dbReference type="NCBI Taxonomy" id="2614688"/>
    <lineage>
        <taxon>Bacteria</taxon>
        <taxon>Bacillati</taxon>
        <taxon>Actinomycetota</taxon>
        <taxon>Actinomycetes</taxon>
        <taxon>Streptosporangiales</taxon>
        <taxon>Streptosporangiaceae</taxon>
        <taxon>Microbispora</taxon>
    </lineage>
</organism>
<dbReference type="RefSeq" id="WP_150931981.1">
    <property type="nucleotide sequence ID" value="NZ_VYTZ01000002.1"/>
</dbReference>
<protein>
    <submittedName>
        <fullName evidence="4">Type II toxin-antitoxin system PemK/MazF family toxin</fullName>
    </submittedName>
</protein>
<keyword evidence="2" id="KW-1277">Toxin-antitoxin system</keyword>
<dbReference type="GO" id="GO:0003677">
    <property type="term" value="F:DNA binding"/>
    <property type="evidence" value="ECO:0007669"/>
    <property type="project" value="InterPro"/>
</dbReference>
<accession>A0A5J5KAS9</accession>
<evidence type="ECO:0000313" key="5">
    <source>
        <dbReference type="Proteomes" id="UP000327011"/>
    </source>
</evidence>
<comment type="similarity">
    <text evidence="1">Belongs to the PemK/MazF family.</text>
</comment>
<evidence type="ECO:0000256" key="3">
    <source>
        <dbReference type="SAM" id="MobiDB-lite"/>
    </source>
</evidence>
<sequence length="186" mass="19906">MLWVALLIVAVLIVLAALVASGRVRQASRGPARGTSRRRPAPRPSGGTARPSGGARPGARPSSRTARGGTRTGAAAGEGTGPRPGEIWWADVPYEDGPGHKVRPCVVLRTYRGGAEVLKITSQDRSDRSDHVEIPTRTWDPGADHNSFLDLTGPVRVPSASFDDRAGTLDPRVWRQVCRLHEISPN</sequence>
<feature type="region of interest" description="Disordered" evidence="3">
    <location>
        <begin position="25"/>
        <end position="85"/>
    </location>
</feature>
<dbReference type="InterPro" id="IPR003477">
    <property type="entry name" value="PemK-like"/>
</dbReference>
<evidence type="ECO:0000256" key="1">
    <source>
        <dbReference type="ARBA" id="ARBA00007521"/>
    </source>
</evidence>
<feature type="compositionally biased region" description="Low complexity" evidence="3">
    <location>
        <begin position="64"/>
        <end position="75"/>
    </location>
</feature>
<dbReference type="Gene3D" id="2.30.30.110">
    <property type="match status" value="1"/>
</dbReference>
<evidence type="ECO:0000256" key="2">
    <source>
        <dbReference type="ARBA" id="ARBA00022649"/>
    </source>
</evidence>
<proteinExistence type="inferred from homology"/>
<name>A0A5J5KAS9_9ACTN</name>
<keyword evidence="5" id="KW-1185">Reference proteome</keyword>
<dbReference type="SUPFAM" id="SSF50118">
    <property type="entry name" value="Cell growth inhibitor/plasmid maintenance toxic component"/>
    <property type="match status" value="1"/>
</dbReference>
<dbReference type="Pfam" id="PF02452">
    <property type="entry name" value="PemK_toxin"/>
    <property type="match status" value="1"/>
</dbReference>
<dbReference type="AlphaFoldDB" id="A0A5J5KAS9"/>
<gene>
    <name evidence="4" type="ORF">F5972_06300</name>
</gene>
<dbReference type="EMBL" id="VYTZ01000002">
    <property type="protein sequence ID" value="KAA9380718.1"/>
    <property type="molecule type" value="Genomic_DNA"/>
</dbReference>
<dbReference type="InterPro" id="IPR011067">
    <property type="entry name" value="Plasmid_toxin/cell-grow_inhib"/>
</dbReference>
<reference evidence="4 5" key="1">
    <citation type="submission" date="2019-09" db="EMBL/GenBank/DDBJ databases">
        <title>Screening of Novel Bioactive Compounds from Soil-Associated.</title>
        <authorList>
            <person name="Gong X."/>
        </authorList>
    </citation>
    <scope>NUCLEOTIDE SEQUENCE [LARGE SCALE GENOMIC DNA]</scope>
    <source>
        <strain evidence="4 5">Gxj-6</strain>
    </source>
</reference>
<evidence type="ECO:0000313" key="4">
    <source>
        <dbReference type="EMBL" id="KAA9380718.1"/>
    </source>
</evidence>